<dbReference type="NCBIfam" id="TIGR01426">
    <property type="entry name" value="MGT"/>
    <property type="match status" value="1"/>
</dbReference>
<accession>A0ABY7TAB6</accession>
<name>A0ABY7TAB6_9SPHI</name>
<dbReference type="SUPFAM" id="SSF53756">
    <property type="entry name" value="UDP-Glycosyltransferase/glycogen phosphorylase"/>
    <property type="match status" value="1"/>
</dbReference>
<dbReference type="CDD" id="cd03784">
    <property type="entry name" value="GT1_Gtf-like"/>
    <property type="match status" value="1"/>
</dbReference>
<dbReference type="Pfam" id="PF00201">
    <property type="entry name" value="UDPGT"/>
    <property type="match status" value="1"/>
</dbReference>
<dbReference type="PANTHER" id="PTHR48050">
    <property type="entry name" value="STEROL 3-BETA-GLUCOSYLTRANSFERASE"/>
    <property type="match status" value="1"/>
</dbReference>
<dbReference type="EMBL" id="CP117167">
    <property type="protein sequence ID" value="WCT13455.1"/>
    <property type="molecule type" value="Genomic_DNA"/>
</dbReference>
<reference evidence="3 4" key="1">
    <citation type="submission" date="2023-02" db="EMBL/GenBank/DDBJ databases">
        <title>Genome sequence of Mucilaginibacter jinjuensis strain KACC 16571.</title>
        <authorList>
            <person name="Kim S."/>
            <person name="Heo J."/>
            <person name="Kwon S.-W."/>
        </authorList>
    </citation>
    <scope>NUCLEOTIDE SEQUENCE [LARGE SCALE GENOMIC DNA]</scope>
    <source>
        <strain evidence="3 4">KACC 16571</strain>
    </source>
</reference>
<comment type="similarity">
    <text evidence="1">Belongs to the UDP-glycosyltransferase family.</text>
</comment>
<evidence type="ECO:0000313" key="3">
    <source>
        <dbReference type="EMBL" id="WCT13455.1"/>
    </source>
</evidence>
<keyword evidence="2" id="KW-0808">Transferase</keyword>
<dbReference type="RefSeq" id="WP_273631746.1">
    <property type="nucleotide sequence ID" value="NZ_CP117167.1"/>
</dbReference>
<proteinExistence type="inferred from homology"/>
<dbReference type="InterPro" id="IPR050426">
    <property type="entry name" value="Glycosyltransferase_28"/>
</dbReference>
<dbReference type="Gene3D" id="3.40.50.2000">
    <property type="entry name" value="Glycogen Phosphorylase B"/>
    <property type="match status" value="2"/>
</dbReference>
<keyword evidence="4" id="KW-1185">Reference proteome</keyword>
<evidence type="ECO:0000256" key="1">
    <source>
        <dbReference type="ARBA" id="ARBA00009995"/>
    </source>
</evidence>
<dbReference type="InterPro" id="IPR002213">
    <property type="entry name" value="UDP_glucos_trans"/>
</dbReference>
<gene>
    <name evidence="3" type="ORF">PQO05_05845</name>
</gene>
<organism evidence="3 4">
    <name type="scientific">Mucilaginibacter jinjuensis</name>
    <dbReference type="NCBI Taxonomy" id="1176721"/>
    <lineage>
        <taxon>Bacteria</taxon>
        <taxon>Pseudomonadati</taxon>
        <taxon>Bacteroidota</taxon>
        <taxon>Sphingobacteriia</taxon>
        <taxon>Sphingobacteriales</taxon>
        <taxon>Sphingobacteriaceae</taxon>
        <taxon>Mucilaginibacter</taxon>
    </lineage>
</organism>
<evidence type="ECO:0000256" key="2">
    <source>
        <dbReference type="ARBA" id="ARBA00022679"/>
    </source>
</evidence>
<evidence type="ECO:0000313" key="4">
    <source>
        <dbReference type="Proteomes" id="UP001216139"/>
    </source>
</evidence>
<protein>
    <submittedName>
        <fullName evidence="3">Glycosyltransferase</fullName>
    </submittedName>
</protein>
<dbReference type="PANTHER" id="PTHR48050:SF13">
    <property type="entry name" value="STEROL 3-BETA-GLUCOSYLTRANSFERASE UGT80A2"/>
    <property type="match status" value="1"/>
</dbReference>
<dbReference type="Proteomes" id="UP001216139">
    <property type="component" value="Chromosome"/>
</dbReference>
<dbReference type="InterPro" id="IPR006326">
    <property type="entry name" value="UDPGT_MGT-like"/>
</dbReference>
<sequence length="387" mass="42571">MANVLFLGMPSHGHVNPTLGLVAELSLHGEKVYYFASDYFRTKIEAAGAIFLAYNEDLDIFKAAGKPGQGGGLMSVASKAPSVIADILAQTAPLKFDYLIHSAAFPFTGALEQLFKIPSISSLAVFAGLDSFKNIGSFKLPDDIMQQYQETAAQLTAAYGVTMPGHPLELMLYNSPLKLVYTSRYFAPPSDYLDDSCRFVGPPIYDRHEDLDFPFERLAGKRVLYISLGTVFGVFDPKLYEMFVTAFKDWDGIVVMAAHGVKLNDSQFPEHFVVRDYVPQNALLKYADVAITHAGMNSMSDLISNKVPFVSLPMGADQPLLAARAEELGATIKLDVRQLNPELLKNAIEVVMNDPAYLTAIRQINVSFREAGGYPKAVDEIFLFLGR</sequence>